<dbReference type="RefSeq" id="WP_017798009.1">
    <property type="nucleotide sequence ID" value="NZ_BSKO01000001.1"/>
</dbReference>
<evidence type="ECO:0000313" key="3">
    <source>
        <dbReference type="Proteomes" id="UP001275436"/>
    </source>
</evidence>
<feature type="coiled-coil region" evidence="1">
    <location>
        <begin position="67"/>
        <end position="116"/>
    </location>
</feature>
<sequence length="130" mass="15034">MDASFQISQLTSEISNYNATIQANNEKINRLENSYTKILGDQDELSMQKGEANRPEITTDLWHGKHANDFMNKRESIKKEYNNIMNNDVNVLLDNISEAIRQLKSTNANLSSLIETNQNRIRTLRQMEED</sequence>
<gene>
    <name evidence="2" type="ORF">MACH08_32680</name>
</gene>
<name>A0ABQ5TNY9_9BACI</name>
<keyword evidence="3" id="KW-1185">Reference proteome</keyword>
<organism evidence="2 3">
    <name type="scientific">Oceanobacillus kimchii</name>
    <dbReference type="NCBI Taxonomy" id="746691"/>
    <lineage>
        <taxon>Bacteria</taxon>
        <taxon>Bacillati</taxon>
        <taxon>Bacillota</taxon>
        <taxon>Bacilli</taxon>
        <taxon>Bacillales</taxon>
        <taxon>Bacillaceae</taxon>
        <taxon>Oceanobacillus</taxon>
    </lineage>
</organism>
<comment type="caution">
    <text evidence="2">The sequence shown here is derived from an EMBL/GenBank/DDBJ whole genome shotgun (WGS) entry which is preliminary data.</text>
</comment>
<reference evidence="2 3" key="1">
    <citation type="submission" date="2023-02" db="EMBL/GenBank/DDBJ databases">
        <title>Oceanobacillus kimchii IFOP_LL358 isolated form Alexandrium catenella lab strain.</title>
        <authorList>
            <person name="Gajardo G."/>
            <person name="Ueki S."/>
            <person name="Maruyama F."/>
        </authorList>
    </citation>
    <scope>NUCLEOTIDE SEQUENCE [LARGE SCALE GENOMIC DNA]</scope>
    <source>
        <strain evidence="2 3">IFOP_LL358</strain>
    </source>
</reference>
<dbReference type="EMBL" id="BSKO01000001">
    <property type="protein sequence ID" value="GLO67484.1"/>
    <property type="molecule type" value="Genomic_DNA"/>
</dbReference>
<keyword evidence="1" id="KW-0175">Coiled coil</keyword>
<accession>A0ABQ5TNY9</accession>
<evidence type="ECO:0000313" key="2">
    <source>
        <dbReference type="EMBL" id="GLO67484.1"/>
    </source>
</evidence>
<dbReference type="Pfam" id="PF16888">
    <property type="entry name" value="YwqH-like"/>
    <property type="match status" value="1"/>
</dbReference>
<evidence type="ECO:0000256" key="1">
    <source>
        <dbReference type="SAM" id="Coils"/>
    </source>
</evidence>
<protein>
    <recommendedName>
        <fullName evidence="4">DUF5082 domain-containing protein</fullName>
    </recommendedName>
</protein>
<feature type="coiled-coil region" evidence="1">
    <location>
        <begin position="7"/>
        <end position="34"/>
    </location>
</feature>
<proteinExistence type="predicted"/>
<evidence type="ECO:0008006" key="4">
    <source>
        <dbReference type="Google" id="ProtNLM"/>
    </source>
</evidence>
<dbReference type="InterPro" id="IPR031681">
    <property type="entry name" value="YwqH-like"/>
</dbReference>
<dbReference type="Proteomes" id="UP001275436">
    <property type="component" value="Unassembled WGS sequence"/>
</dbReference>